<dbReference type="OrthoDB" id="10058185at2759"/>
<keyword evidence="1" id="KW-0560">Oxidoreductase</keyword>
<feature type="region of interest" description="Disordered" evidence="2">
    <location>
        <begin position="276"/>
        <end position="435"/>
    </location>
</feature>
<evidence type="ECO:0000313" key="5">
    <source>
        <dbReference type="Proteomes" id="UP000729402"/>
    </source>
</evidence>
<evidence type="ECO:0000256" key="1">
    <source>
        <dbReference type="ARBA" id="ARBA00023002"/>
    </source>
</evidence>
<dbReference type="GO" id="GO:0016616">
    <property type="term" value="F:oxidoreductase activity, acting on the CH-OH group of donors, NAD or NADP as acceptor"/>
    <property type="evidence" value="ECO:0007669"/>
    <property type="project" value="InterPro"/>
</dbReference>
<dbReference type="InterPro" id="IPR050425">
    <property type="entry name" value="NAD(P)_dehydrat-like"/>
</dbReference>
<feature type="compositionally biased region" description="Basic residues" evidence="2">
    <location>
        <begin position="380"/>
        <end position="396"/>
    </location>
</feature>
<dbReference type="GO" id="GO:0006694">
    <property type="term" value="P:steroid biosynthetic process"/>
    <property type="evidence" value="ECO:0007669"/>
    <property type="project" value="InterPro"/>
</dbReference>
<sequence>MATDELRLSPPKPACVVTFGCSTLLGRHLAASLAASGLWSTVAVLDPSPPIASPASPLTHLAVDLSDPASLSSALAGAEAVFHVDPTSAPSDGSFLSLHRLAVEGTRRLLTACCRCGVKRVVYTGSADVVVAGDRDVVNADEDALPYPDKFGNAASELRSQVEMMVLSADGKNGMRTCVLRPSNMFGPGDSSLVRFVARYARSPLGKQQPFNNDIPHHDLEAEVDQDDLLDFLHLAADEPPEVGDLAGAEPQNSAAVSGVSSASSLARFVELPVQPPQPLPIQEEQQSPPPQDGTATQAIVTNQPPFPLVPSANQATDVSQPPIPLAPPAQWTRADKPIKFVYARRRPRQHTQERTSSPSPTSPNRQPSALTPLSDKGLRRSLRLRLKSRGFKSSRKGLVLSEHPSVKEFIDISSDSEDHAMENRPGAAQLPRKA</sequence>
<dbReference type="EMBL" id="JAAALK010000289">
    <property type="protein sequence ID" value="KAG8050533.1"/>
    <property type="molecule type" value="Genomic_DNA"/>
</dbReference>
<organism evidence="4 5">
    <name type="scientific">Zizania palustris</name>
    <name type="common">Northern wild rice</name>
    <dbReference type="NCBI Taxonomy" id="103762"/>
    <lineage>
        <taxon>Eukaryota</taxon>
        <taxon>Viridiplantae</taxon>
        <taxon>Streptophyta</taxon>
        <taxon>Embryophyta</taxon>
        <taxon>Tracheophyta</taxon>
        <taxon>Spermatophyta</taxon>
        <taxon>Magnoliopsida</taxon>
        <taxon>Liliopsida</taxon>
        <taxon>Poales</taxon>
        <taxon>Poaceae</taxon>
        <taxon>BOP clade</taxon>
        <taxon>Oryzoideae</taxon>
        <taxon>Oryzeae</taxon>
        <taxon>Zizaniinae</taxon>
        <taxon>Zizania</taxon>
    </lineage>
</organism>
<evidence type="ECO:0000313" key="4">
    <source>
        <dbReference type="EMBL" id="KAG8050533.1"/>
    </source>
</evidence>
<gene>
    <name evidence="4" type="ORF">GUJ93_ZPchr0009g2243</name>
</gene>
<feature type="compositionally biased region" description="Basic and acidic residues" evidence="2">
    <location>
        <begin position="405"/>
        <end position="423"/>
    </location>
</feature>
<name>A0A8J5RJQ8_ZIZPA</name>
<proteinExistence type="predicted"/>
<dbReference type="InterPro" id="IPR002225">
    <property type="entry name" value="3Beta_OHSteriod_DH/Estase"/>
</dbReference>
<accession>A0A8J5RJQ8</accession>
<feature type="region of interest" description="Disordered" evidence="2">
    <location>
        <begin position="241"/>
        <end position="260"/>
    </location>
</feature>
<dbReference type="Pfam" id="PF01073">
    <property type="entry name" value="3Beta_HSD"/>
    <property type="match status" value="1"/>
</dbReference>
<evidence type="ECO:0000256" key="2">
    <source>
        <dbReference type="SAM" id="MobiDB-lite"/>
    </source>
</evidence>
<reference evidence="4" key="1">
    <citation type="journal article" date="2021" name="bioRxiv">
        <title>Whole Genome Assembly and Annotation of Northern Wild Rice, Zizania palustris L., Supports a Whole Genome Duplication in the Zizania Genus.</title>
        <authorList>
            <person name="Haas M."/>
            <person name="Kono T."/>
            <person name="Macchietto M."/>
            <person name="Millas R."/>
            <person name="McGilp L."/>
            <person name="Shao M."/>
            <person name="Duquette J."/>
            <person name="Hirsch C.N."/>
            <person name="Kimball J."/>
        </authorList>
    </citation>
    <scope>NUCLEOTIDE SEQUENCE</scope>
    <source>
        <tissue evidence="4">Fresh leaf tissue</tissue>
    </source>
</reference>
<comment type="caution">
    <text evidence="4">The sequence shown here is derived from an EMBL/GenBank/DDBJ whole genome shotgun (WGS) entry which is preliminary data.</text>
</comment>
<feature type="domain" description="3-beta hydroxysteroid dehydrogenase/isomerase" evidence="3">
    <location>
        <begin position="20"/>
        <end position="206"/>
    </location>
</feature>
<feature type="compositionally biased region" description="Polar residues" evidence="2">
    <location>
        <begin position="294"/>
        <end position="304"/>
    </location>
</feature>
<reference evidence="4" key="2">
    <citation type="submission" date="2021-02" db="EMBL/GenBank/DDBJ databases">
        <authorList>
            <person name="Kimball J.A."/>
            <person name="Haas M.W."/>
            <person name="Macchietto M."/>
            <person name="Kono T."/>
            <person name="Duquette J."/>
            <person name="Shao M."/>
        </authorList>
    </citation>
    <scope>NUCLEOTIDE SEQUENCE</scope>
    <source>
        <tissue evidence="4">Fresh leaf tissue</tissue>
    </source>
</reference>
<protein>
    <recommendedName>
        <fullName evidence="3">3-beta hydroxysteroid dehydrogenase/isomerase domain-containing protein</fullName>
    </recommendedName>
</protein>
<dbReference type="AlphaFoldDB" id="A0A8J5RJQ8"/>
<evidence type="ECO:0000259" key="3">
    <source>
        <dbReference type="Pfam" id="PF01073"/>
    </source>
</evidence>
<keyword evidence="5" id="KW-1185">Reference proteome</keyword>
<dbReference type="Proteomes" id="UP000729402">
    <property type="component" value="Unassembled WGS sequence"/>
</dbReference>
<dbReference type="PANTHER" id="PTHR10366">
    <property type="entry name" value="NAD DEPENDENT EPIMERASE/DEHYDRATASE"/>
    <property type="match status" value="1"/>
</dbReference>
<dbReference type="PANTHER" id="PTHR10366:SF639">
    <property type="entry name" value="3BETA-HYDROXYSTEROID-DEHYDROGENASE_DECARBOXYLASE ISOFORM 3"/>
    <property type="match status" value="1"/>
</dbReference>